<keyword evidence="1" id="KW-0472">Membrane</keyword>
<dbReference type="EMBL" id="HAEE01004207">
    <property type="protein sequence ID" value="SBR24227.1"/>
    <property type="molecule type" value="Transcribed_RNA"/>
</dbReference>
<protein>
    <submittedName>
        <fullName evidence="2">Protein tyrosine phosphatase, receptor type, s, a</fullName>
    </submittedName>
</protein>
<organism evidence="2">
    <name type="scientific">Nothobranchius kuhntae</name>
    <name type="common">Beira killifish</name>
    <dbReference type="NCBI Taxonomy" id="321403"/>
    <lineage>
        <taxon>Eukaryota</taxon>
        <taxon>Metazoa</taxon>
        <taxon>Chordata</taxon>
        <taxon>Craniata</taxon>
        <taxon>Vertebrata</taxon>
        <taxon>Euteleostomi</taxon>
        <taxon>Actinopterygii</taxon>
        <taxon>Neopterygii</taxon>
        <taxon>Teleostei</taxon>
        <taxon>Neoteleostei</taxon>
        <taxon>Acanthomorphata</taxon>
        <taxon>Ovalentaria</taxon>
        <taxon>Atherinomorphae</taxon>
        <taxon>Cyprinodontiformes</taxon>
        <taxon>Nothobranchiidae</taxon>
        <taxon>Nothobranchius</taxon>
    </lineage>
</organism>
<evidence type="ECO:0000313" key="2">
    <source>
        <dbReference type="EMBL" id="SBQ96765.1"/>
    </source>
</evidence>
<dbReference type="EMBL" id="HAED01010553">
    <property type="protein sequence ID" value="SBQ96765.1"/>
    <property type="molecule type" value="Transcribed_RNA"/>
</dbReference>
<reference evidence="2" key="1">
    <citation type="submission" date="2016-05" db="EMBL/GenBank/DDBJ databases">
        <authorList>
            <person name="Lavstsen T."/>
            <person name="Jespersen J.S."/>
        </authorList>
    </citation>
    <scope>NUCLEOTIDE SEQUENCE</scope>
    <source>
        <tissue evidence="2">Brain</tissue>
    </source>
</reference>
<feature type="non-terminal residue" evidence="2">
    <location>
        <position position="1"/>
    </location>
</feature>
<keyword evidence="1" id="KW-0812">Transmembrane</keyword>
<keyword evidence="1" id="KW-1133">Transmembrane helix</keyword>
<reference evidence="2" key="2">
    <citation type="submission" date="2016-06" db="EMBL/GenBank/DDBJ databases">
        <title>The genome of a short-lived fish provides insights into sex chromosome evolution and the genetic control of aging.</title>
        <authorList>
            <person name="Reichwald K."/>
            <person name="Felder M."/>
            <person name="Petzold A."/>
            <person name="Koch P."/>
            <person name="Groth M."/>
            <person name="Platzer M."/>
        </authorList>
    </citation>
    <scope>NUCLEOTIDE SEQUENCE</scope>
    <source>
        <tissue evidence="2">Brain</tissue>
    </source>
</reference>
<keyword evidence="2" id="KW-0675">Receptor</keyword>
<proteinExistence type="predicted"/>
<dbReference type="AlphaFoldDB" id="A0A1A8IK44"/>
<name>A0A1A8IK44_NOTKU</name>
<feature type="transmembrane region" description="Helical" evidence="1">
    <location>
        <begin position="28"/>
        <end position="45"/>
    </location>
</feature>
<evidence type="ECO:0000256" key="1">
    <source>
        <dbReference type="SAM" id="Phobius"/>
    </source>
</evidence>
<accession>A0A1A8IK44</accession>
<sequence>CVCVCVCVPVHTAHSHMHIYLNAKFEDISKLLVTFFHLIIFYKYMSNLTLGNMMSFHYFDFCFIVFLNIV</sequence>
<gene>
    <name evidence="2" type="primary">PTPRSA</name>
</gene>